<dbReference type="RefSeq" id="WP_108133121.1">
    <property type="nucleotide sequence ID" value="NZ_PXNS01000009.1"/>
</dbReference>
<keyword evidence="4" id="KW-0378">Hydrolase</keyword>
<dbReference type="SUPFAM" id="SSF54001">
    <property type="entry name" value="Cysteine proteinases"/>
    <property type="match status" value="1"/>
</dbReference>
<dbReference type="Pfam" id="PF14464">
    <property type="entry name" value="Prok-JAB"/>
    <property type="match status" value="1"/>
</dbReference>
<accession>A0ABX5IX49</accession>
<evidence type="ECO:0000256" key="5">
    <source>
        <dbReference type="ARBA" id="ARBA00022807"/>
    </source>
</evidence>
<keyword evidence="3" id="KW-0479">Metal-binding</keyword>
<keyword evidence="2" id="KW-0645">Protease</keyword>
<sequence>MTQPMPLVDCLSSNHNEALIRAEALAAYPDEAVWLITDHGCRQVANVADDPRSTFAIAKRDMAAATAQGLRAIVHSHPDYPDCPSEADMRGQIASGVPWGIVATDGNTTTPIRWWGGGDRPDLVGRGFVHGVTDCYALIRDYYAMELGVDLPEFPRSWEWWLKGQDLYRQGFEQAGFRVIEADEAMPGDMWFAQLRSDVPNHGGVLVESGLCLHHPSGRQPVDSSRLSRRDPATRWLPYITHWLRHTSRD</sequence>
<dbReference type="EMBL" id="PXNS01000009">
    <property type="protein sequence ID" value="PTL93426.1"/>
    <property type="molecule type" value="Genomic_DNA"/>
</dbReference>
<dbReference type="InterPro" id="IPR051929">
    <property type="entry name" value="VirAsm_ModProt"/>
</dbReference>
<dbReference type="PANTHER" id="PTHR34858">
    <property type="entry name" value="CYSO-CYSTEINE PEPTIDASE"/>
    <property type="match status" value="1"/>
</dbReference>
<proteinExistence type="inferred from homology"/>
<dbReference type="Pfam" id="PF00877">
    <property type="entry name" value="NLPC_P60"/>
    <property type="match status" value="1"/>
</dbReference>
<keyword evidence="6" id="KW-0862">Zinc</keyword>
<evidence type="ECO:0000256" key="1">
    <source>
        <dbReference type="ARBA" id="ARBA00007074"/>
    </source>
</evidence>
<dbReference type="Gene3D" id="3.90.1720.10">
    <property type="entry name" value="endopeptidase domain like (from Nostoc punctiforme)"/>
    <property type="match status" value="1"/>
</dbReference>
<evidence type="ECO:0000256" key="7">
    <source>
        <dbReference type="ARBA" id="ARBA00023049"/>
    </source>
</evidence>
<dbReference type="PANTHER" id="PTHR34858:SF1">
    <property type="entry name" value="CYSO-CYSTEINE PEPTIDASE"/>
    <property type="match status" value="1"/>
</dbReference>
<gene>
    <name evidence="9" type="ORF">C6W88_15550</name>
</gene>
<evidence type="ECO:0000256" key="3">
    <source>
        <dbReference type="ARBA" id="ARBA00022723"/>
    </source>
</evidence>
<dbReference type="Gene3D" id="3.40.140.10">
    <property type="entry name" value="Cytidine Deaminase, domain 2"/>
    <property type="match status" value="1"/>
</dbReference>
<dbReference type="Proteomes" id="UP000241895">
    <property type="component" value="Unassembled WGS sequence"/>
</dbReference>
<organism evidence="9 10">
    <name type="scientific">Halomonas litopenaei</name>
    <dbReference type="NCBI Taxonomy" id="2109328"/>
    <lineage>
        <taxon>Bacteria</taxon>
        <taxon>Pseudomonadati</taxon>
        <taxon>Pseudomonadota</taxon>
        <taxon>Gammaproteobacteria</taxon>
        <taxon>Oceanospirillales</taxon>
        <taxon>Halomonadaceae</taxon>
        <taxon>Halomonas</taxon>
    </lineage>
</organism>
<evidence type="ECO:0000256" key="6">
    <source>
        <dbReference type="ARBA" id="ARBA00022833"/>
    </source>
</evidence>
<dbReference type="InterPro" id="IPR028090">
    <property type="entry name" value="JAB_dom_prok"/>
</dbReference>
<evidence type="ECO:0000313" key="10">
    <source>
        <dbReference type="Proteomes" id="UP000241895"/>
    </source>
</evidence>
<name>A0ABX5IX49_9GAMM</name>
<keyword evidence="10" id="KW-1185">Reference proteome</keyword>
<evidence type="ECO:0000259" key="8">
    <source>
        <dbReference type="PROSITE" id="PS51935"/>
    </source>
</evidence>
<keyword evidence="7" id="KW-0482">Metalloprotease</keyword>
<feature type="domain" description="NlpC/P60" evidence="8">
    <location>
        <begin position="94"/>
        <end position="247"/>
    </location>
</feature>
<dbReference type="PROSITE" id="PS51935">
    <property type="entry name" value="NLPC_P60"/>
    <property type="match status" value="1"/>
</dbReference>
<evidence type="ECO:0000313" key="9">
    <source>
        <dbReference type="EMBL" id="PTL93426.1"/>
    </source>
</evidence>
<evidence type="ECO:0000256" key="4">
    <source>
        <dbReference type="ARBA" id="ARBA00022801"/>
    </source>
</evidence>
<evidence type="ECO:0000256" key="2">
    <source>
        <dbReference type="ARBA" id="ARBA00022670"/>
    </source>
</evidence>
<dbReference type="InterPro" id="IPR038765">
    <property type="entry name" value="Papain-like_cys_pep_sf"/>
</dbReference>
<keyword evidence="5" id="KW-0788">Thiol protease</keyword>
<protein>
    <recommendedName>
        <fullName evidence="8">NlpC/P60 domain-containing protein</fullName>
    </recommendedName>
</protein>
<reference evidence="9 10" key="1">
    <citation type="submission" date="2018-03" db="EMBL/GenBank/DDBJ databases">
        <authorList>
            <person name="Zhou J."/>
            <person name="Li X."/>
            <person name="Xue M."/>
            <person name="Yin J."/>
        </authorList>
    </citation>
    <scope>NUCLEOTIDE SEQUENCE [LARGE SCALE GENOMIC DNA]</scope>
    <source>
        <strain evidence="9 10">SYSU ZJ2214</strain>
    </source>
</reference>
<comment type="similarity">
    <text evidence="1">Belongs to the peptidase C40 family.</text>
</comment>
<dbReference type="InterPro" id="IPR000064">
    <property type="entry name" value="NLP_P60_dom"/>
</dbReference>
<comment type="caution">
    <text evidence="9">The sequence shown here is derived from an EMBL/GenBank/DDBJ whole genome shotgun (WGS) entry which is preliminary data.</text>
</comment>
<dbReference type="SUPFAM" id="SSF102712">
    <property type="entry name" value="JAB1/MPN domain"/>
    <property type="match status" value="1"/>
</dbReference>